<sequence length="82" mass="9378">MSTRNIIKTTVSHRYQTVIPAGIRERYNIREGTRIAWIDQGGEIKIIPLPAEPGKLFRGAGKGKDLLGLLMKYREKERKVNE</sequence>
<evidence type="ECO:0000259" key="1">
    <source>
        <dbReference type="SMART" id="SM00966"/>
    </source>
</evidence>
<evidence type="ECO:0000313" key="3">
    <source>
        <dbReference type="Proteomes" id="UP000184529"/>
    </source>
</evidence>
<dbReference type="Pfam" id="PF04014">
    <property type="entry name" value="MazE_antitoxin"/>
    <property type="match status" value="1"/>
</dbReference>
<accession>A0A1M6AQT2</accession>
<protein>
    <submittedName>
        <fullName evidence="2">Looped-hinge helix DNA binding domain-containing protein, AbrB family</fullName>
    </submittedName>
</protein>
<dbReference type="NCBIfam" id="TIGR01439">
    <property type="entry name" value="lp_hng_hel_AbrB"/>
    <property type="match status" value="1"/>
</dbReference>
<dbReference type="InterPro" id="IPR037914">
    <property type="entry name" value="SpoVT-AbrB_sf"/>
</dbReference>
<keyword evidence="3" id="KW-1185">Reference proteome</keyword>
<organism evidence="2 3">
    <name type="scientific">Desulfofundulus thermosubterraneus DSM 16057</name>
    <dbReference type="NCBI Taxonomy" id="1121432"/>
    <lineage>
        <taxon>Bacteria</taxon>
        <taxon>Bacillati</taxon>
        <taxon>Bacillota</taxon>
        <taxon>Clostridia</taxon>
        <taxon>Eubacteriales</taxon>
        <taxon>Peptococcaceae</taxon>
        <taxon>Desulfofundulus</taxon>
    </lineage>
</organism>
<name>A0A1M6AQT2_9FIRM</name>
<reference evidence="3" key="1">
    <citation type="submission" date="2016-11" db="EMBL/GenBank/DDBJ databases">
        <authorList>
            <person name="Varghese N."/>
            <person name="Submissions S."/>
        </authorList>
    </citation>
    <scope>NUCLEOTIDE SEQUENCE [LARGE SCALE GENOMIC DNA]</scope>
    <source>
        <strain evidence="3">DSM 16057</strain>
    </source>
</reference>
<dbReference type="GO" id="GO:0003677">
    <property type="term" value="F:DNA binding"/>
    <property type="evidence" value="ECO:0007669"/>
    <property type="project" value="InterPro"/>
</dbReference>
<dbReference type="SUPFAM" id="SSF89447">
    <property type="entry name" value="AbrB/MazE/MraZ-like"/>
    <property type="match status" value="1"/>
</dbReference>
<dbReference type="EMBL" id="FQZM01000003">
    <property type="protein sequence ID" value="SHI38791.1"/>
    <property type="molecule type" value="Genomic_DNA"/>
</dbReference>
<dbReference type="RefSeq" id="WP_013823890.1">
    <property type="nucleotide sequence ID" value="NZ_FQZM01000003.1"/>
</dbReference>
<dbReference type="Gene3D" id="2.10.260.10">
    <property type="match status" value="1"/>
</dbReference>
<dbReference type="InterPro" id="IPR007159">
    <property type="entry name" value="SpoVT-AbrB_dom"/>
</dbReference>
<dbReference type="STRING" id="1121432.SAMN02745219_00239"/>
<feature type="domain" description="SpoVT-AbrB" evidence="1">
    <location>
        <begin position="9"/>
        <end position="54"/>
    </location>
</feature>
<dbReference type="Proteomes" id="UP000184529">
    <property type="component" value="Unassembled WGS sequence"/>
</dbReference>
<proteinExistence type="predicted"/>
<gene>
    <name evidence="2" type="ORF">SAMN02745219_00239</name>
</gene>
<dbReference type="AlphaFoldDB" id="A0A1M6AQT2"/>
<evidence type="ECO:0000313" key="2">
    <source>
        <dbReference type="EMBL" id="SHI38791.1"/>
    </source>
</evidence>
<dbReference type="SMART" id="SM00966">
    <property type="entry name" value="SpoVT_AbrB"/>
    <property type="match status" value="1"/>
</dbReference>